<dbReference type="WBParaSite" id="HDID_0001052801-mRNA-1">
    <property type="protein sequence ID" value="HDID_0001052801-mRNA-1"/>
    <property type="gene ID" value="HDID_0001052801"/>
</dbReference>
<dbReference type="Proteomes" id="UP000274504">
    <property type="component" value="Unassembled WGS sequence"/>
</dbReference>
<proteinExistence type="predicted"/>
<dbReference type="OrthoDB" id="6276451at2759"/>
<reference evidence="1 2" key="2">
    <citation type="submission" date="2018-11" db="EMBL/GenBank/DDBJ databases">
        <authorList>
            <consortium name="Pathogen Informatics"/>
        </authorList>
    </citation>
    <scope>NUCLEOTIDE SEQUENCE [LARGE SCALE GENOMIC DNA]</scope>
</reference>
<reference evidence="3" key="1">
    <citation type="submission" date="2017-02" db="UniProtKB">
        <authorList>
            <consortium name="WormBaseParasite"/>
        </authorList>
    </citation>
    <scope>IDENTIFICATION</scope>
</reference>
<organism evidence="3">
    <name type="scientific">Hymenolepis diminuta</name>
    <name type="common">Rat tapeworm</name>
    <dbReference type="NCBI Taxonomy" id="6216"/>
    <lineage>
        <taxon>Eukaryota</taxon>
        <taxon>Metazoa</taxon>
        <taxon>Spiralia</taxon>
        <taxon>Lophotrochozoa</taxon>
        <taxon>Platyhelminthes</taxon>
        <taxon>Cestoda</taxon>
        <taxon>Eucestoda</taxon>
        <taxon>Cyclophyllidea</taxon>
        <taxon>Hymenolepididae</taxon>
        <taxon>Hymenolepis</taxon>
    </lineage>
</organism>
<evidence type="ECO:0000313" key="3">
    <source>
        <dbReference type="WBParaSite" id="HDID_0001052801-mRNA-1"/>
    </source>
</evidence>
<accession>A0A0R3SXN9</accession>
<evidence type="ECO:0000313" key="2">
    <source>
        <dbReference type="Proteomes" id="UP000274504"/>
    </source>
</evidence>
<sequence>MPPFIALPIPGSVRKRPSPIVMSETISEYSGNRLCPQDRNSGISYLIGSGVEIFVLSPILAYRISLDHSLIPTAANGSPIKTYGQKSVTFLWIPIIDNVSKPDFLCHFGLPLDLSRKKLPDPLHYQCTECLRPNYCSITCIQPSESTFHILFK</sequence>
<gene>
    <name evidence="1" type="ORF">HDID_LOCUS10526</name>
</gene>
<dbReference type="AlphaFoldDB" id="A0A0R3SXN9"/>
<evidence type="ECO:0000313" key="1">
    <source>
        <dbReference type="EMBL" id="VDL63502.1"/>
    </source>
</evidence>
<dbReference type="EMBL" id="UYSG01011743">
    <property type="protein sequence ID" value="VDL63502.1"/>
    <property type="molecule type" value="Genomic_DNA"/>
</dbReference>
<protein>
    <submittedName>
        <fullName evidence="3">Zf-RVT domain-containing protein</fullName>
    </submittedName>
</protein>
<name>A0A0R3SXN9_HYMDI</name>